<dbReference type="PANTHER" id="PTHR43124">
    <property type="entry name" value="PURINE EFFLUX PUMP PBUE"/>
    <property type="match status" value="1"/>
</dbReference>
<evidence type="ECO:0000256" key="4">
    <source>
        <dbReference type="ARBA" id="ARBA00022989"/>
    </source>
</evidence>
<comment type="subcellular location">
    <subcellularLocation>
        <location evidence="1">Cell membrane</location>
        <topology evidence="1">Multi-pass membrane protein</topology>
    </subcellularLocation>
</comment>
<dbReference type="SUPFAM" id="SSF103473">
    <property type="entry name" value="MFS general substrate transporter"/>
    <property type="match status" value="1"/>
</dbReference>
<dbReference type="Proteomes" id="UP000272474">
    <property type="component" value="Unassembled WGS sequence"/>
</dbReference>
<dbReference type="PANTHER" id="PTHR43124:SF3">
    <property type="entry name" value="CHLORAMPHENICOL EFFLUX PUMP RV0191"/>
    <property type="match status" value="1"/>
</dbReference>
<evidence type="ECO:0000256" key="7">
    <source>
        <dbReference type="SAM" id="Phobius"/>
    </source>
</evidence>
<proteinExistence type="predicted"/>
<sequence length="440" mass="44364">MAQDTTRPRPQRPADPAPKAPAPAPDPGSRPGPGSGPRRDSPPDSPPGSRPAGRLPMAALLALATAVFLTSLTETLPAGVLPAMSEDLGVGEPAMGQSVTIYALGTALTAIPLSAVTAGLRRKRLLLATMAGFALANTVTAASPDYALTMAARFLAGVAAGLAWALLAGYARRMAPPQLQGQAIALVMTGIPVALSLGVPAGTFLGGTLGWRTAFALMTALTLALLAWIVALVPDFPGQPARERAPILRAAAVPGVAPVLLVTLVFVLAHTLLYTYIATFLDHLGMEDATDLVLLVFGAASMLSIWITGATIDRRLRALTLAATLLVAVAAALLAASSGHHPLVYVAAALWGLGWGGVPTLLQTAAADAGGKAADAAQAMLVTLWNAAMAGGGVVGGLLLDGLGAASFPWSVLGLLAPVLAMVLGARAHGFPANRPGSPG</sequence>
<comment type="caution">
    <text evidence="9">The sequence shown here is derived from an EMBL/GenBank/DDBJ whole genome shotgun (WGS) entry which is preliminary data.</text>
</comment>
<keyword evidence="3 7" id="KW-0812">Transmembrane</keyword>
<dbReference type="OrthoDB" id="2810795at2"/>
<evidence type="ECO:0000256" key="1">
    <source>
        <dbReference type="ARBA" id="ARBA00004651"/>
    </source>
</evidence>
<dbReference type="GO" id="GO:0022857">
    <property type="term" value="F:transmembrane transporter activity"/>
    <property type="evidence" value="ECO:0007669"/>
    <property type="project" value="InterPro"/>
</dbReference>
<feature type="region of interest" description="Disordered" evidence="6">
    <location>
        <begin position="1"/>
        <end position="54"/>
    </location>
</feature>
<dbReference type="InterPro" id="IPR036259">
    <property type="entry name" value="MFS_trans_sf"/>
</dbReference>
<dbReference type="Pfam" id="PF07690">
    <property type="entry name" value="MFS_1"/>
    <property type="match status" value="1"/>
</dbReference>
<dbReference type="AlphaFoldDB" id="A0A3A9ZI71"/>
<dbReference type="CDD" id="cd17324">
    <property type="entry name" value="MFS_NepI_like"/>
    <property type="match status" value="1"/>
</dbReference>
<evidence type="ECO:0000313" key="10">
    <source>
        <dbReference type="Proteomes" id="UP000272474"/>
    </source>
</evidence>
<feature type="transmembrane region" description="Helical" evidence="7">
    <location>
        <begin position="292"/>
        <end position="312"/>
    </location>
</feature>
<evidence type="ECO:0000259" key="8">
    <source>
        <dbReference type="PROSITE" id="PS50850"/>
    </source>
</evidence>
<feature type="compositionally biased region" description="Pro residues" evidence="6">
    <location>
        <begin position="11"/>
        <end position="30"/>
    </location>
</feature>
<organism evidence="9 10">
    <name type="scientific">Streptomyces hoynatensis</name>
    <dbReference type="NCBI Taxonomy" id="1141874"/>
    <lineage>
        <taxon>Bacteria</taxon>
        <taxon>Bacillati</taxon>
        <taxon>Actinomycetota</taxon>
        <taxon>Actinomycetes</taxon>
        <taxon>Kitasatosporales</taxon>
        <taxon>Streptomycetaceae</taxon>
        <taxon>Streptomyces</taxon>
    </lineage>
</organism>
<gene>
    <name evidence="9" type="ORF">D7294_01740</name>
</gene>
<evidence type="ECO:0000256" key="3">
    <source>
        <dbReference type="ARBA" id="ARBA00022692"/>
    </source>
</evidence>
<dbReference type="InterPro" id="IPR050189">
    <property type="entry name" value="MFS_Efflux_Transporters"/>
</dbReference>
<feature type="transmembrane region" description="Helical" evidence="7">
    <location>
        <begin position="211"/>
        <end position="234"/>
    </location>
</feature>
<feature type="transmembrane region" description="Helical" evidence="7">
    <location>
        <begin position="99"/>
        <end position="118"/>
    </location>
</feature>
<evidence type="ECO:0000313" key="9">
    <source>
        <dbReference type="EMBL" id="RKN46946.1"/>
    </source>
</evidence>
<keyword evidence="2" id="KW-1003">Cell membrane</keyword>
<feature type="transmembrane region" description="Helical" evidence="7">
    <location>
        <begin position="319"/>
        <end position="337"/>
    </location>
</feature>
<feature type="transmembrane region" description="Helical" evidence="7">
    <location>
        <begin position="150"/>
        <end position="171"/>
    </location>
</feature>
<reference evidence="9 10" key="1">
    <citation type="journal article" date="2014" name="Int. J. Syst. Evol. Microbiol.">
        <title>Streptomyces hoynatensis sp. nov., isolated from deep marine sediment.</title>
        <authorList>
            <person name="Veyisoglu A."/>
            <person name="Sahin N."/>
        </authorList>
    </citation>
    <scope>NUCLEOTIDE SEQUENCE [LARGE SCALE GENOMIC DNA]</scope>
    <source>
        <strain evidence="9 10">KCTC 29097</strain>
    </source>
</reference>
<feature type="transmembrane region" description="Helical" evidence="7">
    <location>
        <begin position="343"/>
        <end position="367"/>
    </location>
</feature>
<evidence type="ECO:0000256" key="5">
    <source>
        <dbReference type="ARBA" id="ARBA00023136"/>
    </source>
</evidence>
<feature type="transmembrane region" description="Helical" evidence="7">
    <location>
        <begin position="58"/>
        <end position="79"/>
    </location>
</feature>
<keyword evidence="5 7" id="KW-0472">Membrane</keyword>
<feature type="transmembrane region" description="Helical" evidence="7">
    <location>
        <begin position="379"/>
        <end position="400"/>
    </location>
</feature>
<feature type="transmembrane region" description="Helical" evidence="7">
    <location>
        <begin position="125"/>
        <end position="144"/>
    </location>
</feature>
<accession>A0A3A9ZI71</accession>
<dbReference type="InterPro" id="IPR011701">
    <property type="entry name" value="MFS"/>
</dbReference>
<feature type="transmembrane region" description="Helical" evidence="7">
    <location>
        <begin position="406"/>
        <end position="426"/>
    </location>
</feature>
<dbReference type="GO" id="GO:0005886">
    <property type="term" value="C:plasma membrane"/>
    <property type="evidence" value="ECO:0007669"/>
    <property type="project" value="UniProtKB-SubCell"/>
</dbReference>
<keyword evidence="4 7" id="KW-1133">Transmembrane helix</keyword>
<feature type="transmembrane region" description="Helical" evidence="7">
    <location>
        <begin position="183"/>
        <end position="205"/>
    </location>
</feature>
<dbReference type="EMBL" id="RBAL01000001">
    <property type="protein sequence ID" value="RKN46946.1"/>
    <property type="molecule type" value="Genomic_DNA"/>
</dbReference>
<dbReference type="InterPro" id="IPR020846">
    <property type="entry name" value="MFS_dom"/>
</dbReference>
<protein>
    <submittedName>
        <fullName evidence="9">MFS transporter</fullName>
    </submittedName>
</protein>
<name>A0A3A9ZI71_9ACTN</name>
<dbReference type="PROSITE" id="PS50850">
    <property type="entry name" value="MFS"/>
    <property type="match status" value="1"/>
</dbReference>
<dbReference type="Gene3D" id="1.20.1250.20">
    <property type="entry name" value="MFS general substrate transporter like domains"/>
    <property type="match status" value="1"/>
</dbReference>
<evidence type="ECO:0000256" key="6">
    <source>
        <dbReference type="SAM" id="MobiDB-lite"/>
    </source>
</evidence>
<keyword evidence="10" id="KW-1185">Reference proteome</keyword>
<feature type="domain" description="Major facilitator superfamily (MFS) profile" evidence="8">
    <location>
        <begin position="59"/>
        <end position="429"/>
    </location>
</feature>
<feature type="transmembrane region" description="Helical" evidence="7">
    <location>
        <begin position="246"/>
        <end position="272"/>
    </location>
</feature>
<evidence type="ECO:0000256" key="2">
    <source>
        <dbReference type="ARBA" id="ARBA00022475"/>
    </source>
</evidence>